<dbReference type="RefSeq" id="XP_022322633.1">
    <property type="nucleotide sequence ID" value="XM_022466925.1"/>
</dbReference>
<feature type="transmembrane region" description="Helical" evidence="6">
    <location>
        <begin position="255"/>
        <end position="277"/>
    </location>
</feature>
<dbReference type="AlphaFoldDB" id="A0A8B8D3G7"/>
<name>A0A8B8D3G7_CRAVI</name>
<dbReference type="GO" id="GO:0004930">
    <property type="term" value="F:G protein-coupled receptor activity"/>
    <property type="evidence" value="ECO:0007669"/>
    <property type="project" value="InterPro"/>
</dbReference>
<dbReference type="KEGG" id="cvn:111124064"/>
<feature type="domain" description="G-protein coupled receptors family 1 profile" evidence="7">
    <location>
        <begin position="34"/>
        <end position="275"/>
    </location>
</feature>
<dbReference type="PROSITE" id="PS50262">
    <property type="entry name" value="G_PROTEIN_RECEP_F1_2"/>
    <property type="match status" value="1"/>
</dbReference>
<comment type="subcellular location">
    <subcellularLocation>
        <location evidence="1">Cell membrane</location>
        <topology evidence="1">Multi-pass membrane protein</topology>
    </subcellularLocation>
</comment>
<evidence type="ECO:0000256" key="1">
    <source>
        <dbReference type="ARBA" id="ARBA00004651"/>
    </source>
</evidence>
<dbReference type="SUPFAM" id="SSF81321">
    <property type="entry name" value="Family A G protein-coupled receptor-like"/>
    <property type="match status" value="1"/>
</dbReference>
<keyword evidence="4 6" id="KW-1133">Transmembrane helix</keyword>
<keyword evidence="5 6" id="KW-0472">Membrane</keyword>
<evidence type="ECO:0000256" key="5">
    <source>
        <dbReference type="ARBA" id="ARBA00023136"/>
    </source>
</evidence>
<gene>
    <name evidence="9" type="primary">LOC111124064</name>
</gene>
<dbReference type="Pfam" id="PF00001">
    <property type="entry name" value="7tm_1"/>
    <property type="match status" value="1"/>
</dbReference>
<evidence type="ECO:0000313" key="8">
    <source>
        <dbReference type="Proteomes" id="UP000694844"/>
    </source>
</evidence>
<keyword evidence="2" id="KW-1003">Cell membrane</keyword>
<dbReference type="GeneID" id="111124064"/>
<keyword evidence="3 6" id="KW-0812">Transmembrane</keyword>
<organism evidence="8 9">
    <name type="scientific">Crassostrea virginica</name>
    <name type="common">Eastern oyster</name>
    <dbReference type="NCBI Taxonomy" id="6565"/>
    <lineage>
        <taxon>Eukaryota</taxon>
        <taxon>Metazoa</taxon>
        <taxon>Spiralia</taxon>
        <taxon>Lophotrochozoa</taxon>
        <taxon>Mollusca</taxon>
        <taxon>Bivalvia</taxon>
        <taxon>Autobranchia</taxon>
        <taxon>Pteriomorphia</taxon>
        <taxon>Ostreida</taxon>
        <taxon>Ostreoidea</taxon>
        <taxon>Ostreidae</taxon>
        <taxon>Crassostrea</taxon>
    </lineage>
</organism>
<protein>
    <submittedName>
        <fullName evidence="9">G-protein coupled receptor 54-like</fullName>
    </submittedName>
</protein>
<dbReference type="GO" id="GO:0005886">
    <property type="term" value="C:plasma membrane"/>
    <property type="evidence" value="ECO:0007669"/>
    <property type="project" value="UniProtKB-SubCell"/>
</dbReference>
<feature type="transmembrane region" description="Helical" evidence="6">
    <location>
        <begin position="23"/>
        <end position="43"/>
    </location>
</feature>
<feature type="transmembrane region" description="Helical" evidence="6">
    <location>
        <begin position="127"/>
        <end position="147"/>
    </location>
</feature>
<dbReference type="Gene3D" id="1.20.1070.10">
    <property type="entry name" value="Rhodopsin 7-helix transmembrane proteins"/>
    <property type="match status" value="1"/>
</dbReference>
<dbReference type="CDD" id="cd00637">
    <property type="entry name" value="7tm_classA_rhodopsin-like"/>
    <property type="match status" value="1"/>
</dbReference>
<dbReference type="Proteomes" id="UP000694844">
    <property type="component" value="Chromosome 3"/>
</dbReference>
<feature type="transmembrane region" description="Helical" evidence="6">
    <location>
        <begin position="176"/>
        <end position="195"/>
    </location>
</feature>
<reference evidence="9" key="1">
    <citation type="submission" date="2025-08" db="UniProtKB">
        <authorList>
            <consortium name="RefSeq"/>
        </authorList>
    </citation>
    <scope>IDENTIFICATION</scope>
    <source>
        <tissue evidence="9">Whole sample</tissue>
    </source>
</reference>
<dbReference type="PRINTS" id="PR00237">
    <property type="entry name" value="GPCRRHODOPSN"/>
</dbReference>
<proteinExistence type="predicted"/>
<evidence type="ECO:0000256" key="4">
    <source>
        <dbReference type="ARBA" id="ARBA00022989"/>
    </source>
</evidence>
<dbReference type="PANTHER" id="PTHR22750">
    <property type="entry name" value="G-PROTEIN COUPLED RECEPTOR"/>
    <property type="match status" value="1"/>
</dbReference>
<evidence type="ECO:0000256" key="2">
    <source>
        <dbReference type="ARBA" id="ARBA00022475"/>
    </source>
</evidence>
<dbReference type="InterPro" id="IPR000276">
    <property type="entry name" value="GPCR_Rhodpsn"/>
</dbReference>
<dbReference type="InterPro" id="IPR017452">
    <property type="entry name" value="GPCR_Rhodpsn_7TM"/>
</dbReference>
<feature type="transmembrane region" description="Helical" evidence="6">
    <location>
        <begin position="89"/>
        <end position="107"/>
    </location>
</feature>
<evidence type="ECO:0000256" key="3">
    <source>
        <dbReference type="ARBA" id="ARBA00022692"/>
    </source>
</evidence>
<dbReference type="OrthoDB" id="6106438at2759"/>
<keyword evidence="8" id="KW-1185">Reference proteome</keyword>
<evidence type="ECO:0000256" key="6">
    <source>
        <dbReference type="SAM" id="Phobius"/>
    </source>
</evidence>
<evidence type="ECO:0000313" key="9">
    <source>
        <dbReference type="RefSeq" id="XP_022322633.1"/>
    </source>
</evidence>
<evidence type="ECO:0000259" key="7">
    <source>
        <dbReference type="PROSITE" id="PS50262"/>
    </source>
</evidence>
<sequence>MAAFTNITSNVSNISKPLITDAILLPAGLVLVMENIIAIFILYRCTRLNFQIRLLSINLALTDLLTGVMSCMPLELLTFGDGNCEFKKYLSFLFVNTSLLTITMFNLDRCFVFWFAMRYYTFITKKIISKLCVMTWFTSFVITYFMFFNYQGPFGIQCGFMYEQEKNTVNNTGKSVILLLILSNLVMYGYILFYFKRKMKKIFDVNSIGSQTPGNQSQVVIKLSVITGTFLAMFTPFIITLTFPILDYSKSSGKFVHNSTGVLMVLNSAANPVLYVWRFKEPRYHLKRLFCFFNSSYLRNQATIYNQEIACYSLNSKTLASNP</sequence>
<feature type="transmembrane region" description="Helical" evidence="6">
    <location>
        <begin position="55"/>
        <end position="77"/>
    </location>
</feature>
<feature type="transmembrane region" description="Helical" evidence="6">
    <location>
        <begin position="219"/>
        <end position="243"/>
    </location>
</feature>
<accession>A0A8B8D3G7</accession>